<dbReference type="PANTHER" id="PTHR15854:SF2">
    <property type="entry name" value="MARVEL DOMAIN-CONTAINING PROTEIN-RELATED"/>
    <property type="match status" value="1"/>
</dbReference>
<protein>
    <submittedName>
        <fullName evidence="4">DUF1794 domain-containing protein</fullName>
    </submittedName>
</protein>
<dbReference type="PANTHER" id="PTHR15854">
    <property type="entry name" value="THAP4 PROTEIN"/>
    <property type="match status" value="1"/>
</dbReference>
<feature type="domain" description="THAP4-like heme-binding" evidence="1">
    <location>
        <begin position="5"/>
        <end position="92"/>
    </location>
</feature>
<accession>A0A183U5P2</accession>
<evidence type="ECO:0000313" key="3">
    <source>
        <dbReference type="Proteomes" id="UP000050794"/>
    </source>
</evidence>
<dbReference type="InterPro" id="IPR012674">
    <property type="entry name" value="Calycin"/>
</dbReference>
<proteinExistence type="predicted"/>
<dbReference type="Pfam" id="PF08768">
    <property type="entry name" value="THAP4_heme-bd"/>
    <property type="match status" value="1"/>
</dbReference>
<dbReference type="WBParaSite" id="TCNE_0000381201-mRNA-1">
    <property type="protein sequence ID" value="TCNE_0000381201-mRNA-1"/>
    <property type="gene ID" value="TCNE_0000381201"/>
</dbReference>
<evidence type="ECO:0000313" key="4">
    <source>
        <dbReference type="WBParaSite" id="TCNE_0000381201-mRNA-1"/>
    </source>
</evidence>
<evidence type="ECO:0000259" key="1">
    <source>
        <dbReference type="Pfam" id="PF08768"/>
    </source>
</evidence>
<dbReference type="SUPFAM" id="SSF50814">
    <property type="entry name" value="Lipocalins"/>
    <property type="match status" value="1"/>
</dbReference>
<name>A0A183U5P2_TOXCA</name>
<reference evidence="4" key="1">
    <citation type="submission" date="2016-06" db="UniProtKB">
        <authorList>
            <consortium name="WormBaseParasite"/>
        </authorList>
    </citation>
    <scope>IDENTIFICATION</scope>
</reference>
<evidence type="ECO:0000313" key="2">
    <source>
        <dbReference type="EMBL" id="VDM29529.1"/>
    </source>
</evidence>
<dbReference type="Proteomes" id="UP000050794">
    <property type="component" value="Unassembled WGS sequence"/>
</dbReference>
<dbReference type="Gene3D" id="2.40.128.20">
    <property type="match status" value="1"/>
</dbReference>
<gene>
    <name evidence="2" type="ORF">TCNE_LOCUS3812</name>
</gene>
<keyword evidence="3" id="KW-1185">Reference proteome</keyword>
<dbReference type="EMBL" id="UYWY01005377">
    <property type="protein sequence ID" value="VDM29529.1"/>
    <property type="molecule type" value="Genomic_DNA"/>
</dbReference>
<dbReference type="CDD" id="cd07828">
    <property type="entry name" value="lipocalin_heme-bd-THAP4-like"/>
    <property type="match status" value="1"/>
</dbReference>
<dbReference type="InterPro" id="IPR014878">
    <property type="entry name" value="THAP4-like_heme-bd"/>
</dbReference>
<dbReference type="InterPro" id="IPR045165">
    <property type="entry name" value="Nitrobindin"/>
</dbReference>
<reference evidence="2 3" key="2">
    <citation type="submission" date="2018-11" db="EMBL/GenBank/DDBJ databases">
        <authorList>
            <consortium name="Pathogen Informatics"/>
        </authorList>
    </citation>
    <scope>NUCLEOTIDE SEQUENCE [LARGE SCALE GENOMIC DNA]</scope>
</reference>
<organism evidence="3 4">
    <name type="scientific">Toxocara canis</name>
    <name type="common">Canine roundworm</name>
    <dbReference type="NCBI Taxonomy" id="6265"/>
    <lineage>
        <taxon>Eukaryota</taxon>
        <taxon>Metazoa</taxon>
        <taxon>Ecdysozoa</taxon>
        <taxon>Nematoda</taxon>
        <taxon>Chromadorea</taxon>
        <taxon>Rhabditida</taxon>
        <taxon>Spirurina</taxon>
        <taxon>Ascaridomorpha</taxon>
        <taxon>Ascaridoidea</taxon>
        <taxon>Toxocaridae</taxon>
        <taxon>Toxocara</taxon>
    </lineage>
</organism>
<sequence length="102" mass="11313">MPEVLRPIAFLIGIWRSEAGGKAVFPTIPVFTYGEQVEISLPDGEMRGLKALNYTAFAWDINNRDELHSECGYIAVKPRTKQVALTTVMNNGEPPFVTTVTD</sequence>
<dbReference type="AlphaFoldDB" id="A0A183U5P2"/>